<evidence type="ECO:0000256" key="2">
    <source>
        <dbReference type="ARBA" id="ARBA00022801"/>
    </source>
</evidence>
<dbReference type="GO" id="GO:0008783">
    <property type="term" value="F:agmatinase activity"/>
    <property type="evidence" value="ECO:0007669"/>
    <property type="project" value="TreeGrafter"/>
</dbReference>
<comment type="caution">
    <text evidence="6">The sequence shown here is derived from an EMBL/GenBank/DDBJ whole genome shotgun (WGS) entry which is preliminary data.</text>
</comment>
<dbReference type="GO" id="GO:0046872">
    <property type="term" value="F:metal ion binding"/>
    <property type="evidence" value="ECO:0007669"/>
    <property type="project" value="UniProtKB-KW"/>
</dbReference>
<keyword evidence="1" id="KW-0479">Metal-binding</keyword>
<keyword evidence="7" id="KW-1185">Reference proteome</keyword>
<dbReference type="Proteomes" id="UP001319104">
    <property type="component" value="Unassembled WGS sequence"/>
</dbReference>
<keyword evidence="3" id="KW-0369">Histidine metabolism</keyword>
<evidence type="ECO:0000256" key="5">
    <source>
        <dbReference type="PROSITE-ProRule" id="PRU00742"/>
    </source>
</evidence>
<dbReference type="PANTHER" id="PTHR11358">
    <property type="entry name" value="ARGINASE/AGMATINASE"/>
    <property type="match status" value="1"/>
</dbReference>
<accession>A0AAP2G3F3</accession>
<keyword evidence="4" id="KW-0464">Manganese</keyword>
<keyword evidence="2" id="KW-0378">Hydrolase</keyword>
<dbReference type="SUPFAM" id="SSF52768">
    <property type="entry name" value="Arginase/deacetylase"/>
    <property type="match status" value="1"/>
</dbReference>
<comment type="similarity">
    <text evidence="5">Belongs to the arginase family.</text>
</comment>
<proteinExistence type="inferred from homology"/>
<evidence type="ECO:0000313" key="7">
    <source>
        <dbReference type="Proteomes" id="UP001319104"/>
    </source>
</evidence>
<evidence type="ECO:0000313" key="6">
    <source>
        <dbReference type="EMBL" id="MBS9523415.1"/>
    </source>
</evidence>
<protein>
    <submittedName>
        <fullName evidence="6">Formimidoylglutamase</fullName>
    </submittedName>
</protein>
<dbReference type="Pfam" id="PF00491">
    <property type="entry name" value="Arginase"/>
    <property type="match status" value="1"/>
</dbReference>
<dbReference type="AlphaFoldDB" id="A0AAP2G3F3"/>
<dbReference type="GO" id="GO:0033389">
    <property type="term" value="P:putrescine biosynthetic process from arginine, via agmatine"/>
    <property type="evidence" value="ECO:0007669"/>
    <property type="project" value="TreeGrafter"/>
</dbReference>
<organism evidence="6 7">
    <name type="scientific">Litoribacter ruber</name>
    <dbReference type="NCBI Taxonomy" id="702568"/>
    <lineage>
        <taxon>Bacteria</taxon>
        <taxon>Pseudomonadati</taxon>
        <taxon>Bacteroidota</taxon>
        <taxon>Cytophagia</taxon>
        <taxon>Cytophagales</taxon>
        <taxon>Cyclobacteriaceae</taxon>
        <taxon>Litoribacter</taxon>
    </lineage>
</organism>
<gene>
    <name evidence="6" type="ORF">KI659_05215</name>
</gene>
<name>A0AAP2G3F3_9BACT</name>
<evidence type="ECO:0000256" key="3">
    <source>
        <dbReference type="ARBA" id="ARBA00022808"/>
    </source>
</evidence>
<dbReference type="InterPro" id="IPR006035">
    <property type="entry name" value="Ureohydrolase"/>
</dbReference>
<reference evidence="6 7" key="1">
    <citation type="submission" date="2021-05" db="EMBL/GenBank/DDBJ databases">
        <authorList>
            <person name="Zhang Z.D."/>
            <person name="Osman G."/>
        </authorList>
    </citation>
    <scope>NUCLEOTIDE SEQUENCE [LARGE SCALE GENOMIC DNA]</scope>
    <source>
        <strain evidence="6 7">KCTC 32217</strain>
    </source>
</reference>
<dbReference type="InterPro" id="IPR023696">
    <property type="entry name" value="Ureohydrolase_dom_sf"/>
</dbReference>
<evidence type="ECO:0000256" key="4">
    <source>
        <dbReference type="ARBA" id="ARBA00023211"/>
    </source>
</evidence>
<evidence type="ECO:0000256" key="1">
    <source>
        <dbReference type="ARBA" id="ARBA00022723"/>
    </source>
</evidence>
<sequence>MNHFHHFTSENLKEIVNPRANETKLGEKIKTGFEGEKYVLLGIPESFGVKGNLGVGGTESLWPDFLKAFLNIQSTDKFRGDEISIVGHFDFKGLLEGQKLPVDNYRKAVEIIDAEVSSLIKEIVLKGKIPIVVGGGHNNCFPILKGVNEGLTSTGTLSTVGINAINLDAHSDFRQMEGRHSGNGFRYAYEAGYLKKYAIVGLHENYNSQILINELTENQNVHFSLFEDIFLREVQSYPQALEQAISFTQNEFTGIELDLDCIEGVLSSAATPSGISSIQARKYLFQTAKKCKVGYVHICEGATQLENGQKKPGAAKLVSYLVSDFIKANLTA</sequence>
<dbReference type="EMBL" id="JAHCMY010000002">
    <property type="protein sequence ID" value="MBS9523415.1"/>
    <property type="molecule type" value="Genomic_DNA"/>
</dbReference>
<dbReference type="CDD" id="cd09988">
    <property type="entry name" value="Formimidoylglutamase"/>
    <property type="match status" value="1"/>
</dbReference>
<dbReference type="GO" id="GO:0006547">
    <property type="term" value="P:L-histidine metabolic process"/>
    <property type="evidence" value="ECO:0007669"/>
    <property type="project" value="UniProtKB-KW"/>
</dbReference>
<dbReference type="RefSeq" id="WP_213944310.1">
    <property type="nucleotide sequence ID" value="NZ_JAHCMY010000002.1"/>
</dbReference>
<dbReference type="Gene3D" id="3.40.800.10">
    <property type="entry name" value="Ureohydrolase domain"/>
    <property type="match status" value="1"/>
</dbReference>
<dbReference type="PROSITE" id="PS51409">
    <property type="entry name" value="ARGINASE_2"/>
    <property type="match status" value="1"/>
</dbReference>
<dbReference type="PANTHER" id="PTHR11358:SF35">
    <property type="entry name" value="FORMIMIDOYLGLUTAMASE"/>
    <property type="match status" value="1"/>
</dbReference>